<evidence type="ECO:0000256" key="1">
    <source>
        <dbReference type="SAM" id="MobiDB-lite"/>
    </source>
</evidence>
<keyword evidence="3" id="KW-1185">Reference proteome</keyword>
<feature type="compositionally biased region" description="Polar residues" evidence="1">
    <location>
        <begin position="117"/>
        <end position="131"/>
    </location>
</feature>
<accession>A0ABQ9USF3</accession>
<organism evidence="2 3">
    <name type="scientific">Saguinus oedipus</name>
    <name type="common">Cotton-top tamarin</name>
    <name type="synonym">Oedipomidas oedipus</name>
    <dbReference type="NCBI Taxonomy" id="9490"/>
    <lineage>
        <taxon>Eukaryota</taxon>
        <taxon>Metazoa</taxon>
        <taxon>Chordata</taxon>
        <taxon>Craniata</taxon>
        <taxon>Vertebrata</taxon>
        <taxon>Euteleostomi</taxon>
        <taxon>Mammalia</taxon>
        <taxon>Eutheria</taxon>
        <taxon>Euarchontoglires</taxon>
        <taxon>Primates</taxon>
        <taxon>Haplorrhini</taxon>
        <taxon>Platyrrhini</taxon>
        <taxon>Cebidae</taxon>
        <taxon>Callitrichinae</taxon>
        <taxon>Saguinus</taxon>
    </lineage>
</organism>
<evidence type="ECO:0000313" key="3">
    <source>
        <dbReference type="Proteomes" id="UP001266305"/>
    </source>
</evidence>
<feature type="region of interest" description="Disordered" evidence="1">
    <location>
        <begin position="37"/>
        <end position="61"/>
    </location>
</feature>
<name>A0ABQ9USF3_SAGOE</name>
<sequence>MLRLHADTSRPKVTVRAVAAMTAAIFPQLRPEAEATRTSCVTHGPGGERRSGCNTAPARKRDICGSRPKLTAAMASAAVESFVTKQLELLELERDAEVEERRYRRPPALLPRESPRGSASQPGAGISSPTPASGLGTVRPLLGYLPSCQCRHLPGSAFRFGTLKKPFYFSTRDPQRLYSGLRPRPQFRPPRVGSPFPYPVNMVCARSVPGPGSVSQVQWPPRMRPTAGWA</sequence>
<feature type="region of interest" description="Disordered" evidence="1">
    <location>
        <begin position="100"/>
        <end position="133"/>
    </location>
</feature>
<dbReference type="Proteomes" id="UP001266305">
    <property type="component" value="Unassembled WGS sequence"/>
</dbReference>
<dbReference type="EMBL" id="JASSZA010000010">
    <property type="protein sequence ID" value="KAK2099988.1"/>
    <property type="molecule type" value="Genomic_DNA"/>
</dbReference>
<comment type="caution">
    <text evidence="2">The sequence shown here is derived from an EMBL/GenBank/DDBJ whole genome shotgun (WGS) entry which is preliminary data.</text>
</comment>
<evidence type="ECO:0000313" key="2">
    <source>
        <dbReference type="EMBL" id="KAK2099988.1"/>
    </source>
</evidence>
<reference evidence="2 3" key="1">
    <citation type="submission" date="2023-05" db="EMBL/GenBank/DDBJ databases">
        <title>B98-5 Cell Line De Novo Hybrid Assembly: An Optical Mapping Approach.</title>
        <authorList>
            <person name="Kananen K."/>
            <person name="Auerbach J.A."/>
            <person name="Kautto E."/>
            <person name="Blachly J.S."/>
        </authorList>
    </citation>
    <scope>NUCLEOTIDE SEQUENCE [LARGE SCALE GENOMIC DNA]</scope>
    <source>
        <strain evidence="2">B95-8</strain>
        <tissue evidence="2">Cell line</tissue>
    </source>
</reference>
<proteinExistence type="predicted"/>
<gene>
    <name evidence="2" type="ORF">P7K49_021336</name>
</gene>
<protein>
    <submittedName>
        <fullName evidence="2">Uncharacterized protein</fullName>
    </submittedName>
</protein>